<dbReference type="Proteomes" id="UP000823399">
    <property type="component" value="Unassembled WGS sequence"/>
</dbReference>
<keyword evidence="2" id="KW-1185">Reference proteome</keyword>
<comment type="caution">
    <text evidence="1">The sequence shown here is derived from an EMBL/GenBank/DDBJ whole genome shotgun (WGS) entry which is preliminary data.</text>
</comment>
<evidence type="ECO:0000313" key="1">
    <source>
        <dbReference type="EMBL" id="KAG2097980.1"/>
    </source>
</evidence>
<dbReference type="EMBL" id="JABBWM010000063">
    <property type="protein sequence ID" value="KAG2097980.1"/>
    <property type="molecule type" value="Genomic_DNA"/>
</dbReference>
<dbReference type="RefSeq" id="XP_041288738.1">
    <property type="nucleotide sequence ID" value="XM_041443564.1"/>
</dbReference>
<name>A0A9P7EZN9_9AGAM</name>
<evidence type="ECO:0000313" key="2">
    <source>
        <dbReference type="Proteomes" id="UP000823399"/>
    </source>
</evidence>
<gene>
    <name evidence="1" type="ORF">F5147DRAFT_816248</name>
</gene>
<proteinExistence type="predicted"/>
<protein>
    <submittedName>
        <fullName evidence="1">Uncharacterized protein</fullName>
    </submittedName>
</protein>
<dbReference type="AlphaFoldDB" id="A0A9P7EZN9"/>
<sequence>MEPKPDILECCEDYVLGEHSPYERKQWCGIRDQRWGWSWRWECNGSQHPDAPRKALSRNLRTPEFNALANSHKACRRLREENRMLREILRVLKAMANEDRGGILSRDNEDESDKTYRCDQDFECLPRKHLASLRVSITNAHICPPQDSYPMIALTSPAAWQTPYCIR</sequence>
<dbReference type="GeneID" id="64705823"/>
<organism evidence="1 2">
    <name type="scientific">Suillus discolor</name>
    <dbReference type="NCBI Taxonomy" id="1912936"/>
    <lineage>
        <taxon>Eukaryota</taxon>
        <taxon>Fungi</taxon>
        <taxon>Dikarya</taxon>
        <taxon>Basidiomycota</taxon>
        <taxon>Agaricomycotina</taxon>
        <taxon>Agaricomycetes</taxon>
        <taxon>Agaricomycetidae</taxon>
        <taxon>Boletales</taxon>
        <taxon>Suillineae</taxon>
        <taxon>Suillaceae</taxon>
        <taxon>Suillus</taxon>
    </lineage>
</organism>
<accession>A0A9P7EZN9</accession>
<reference evidence="1" key="1">
    <citation type="journal article" date="2020" name="New Phytol.">
        <title>Comparative genomics reveals dynamic genome evolution in host specialist ectomycorrhizal fungi.</title>
        <authorList>
            <person name="Lofgren L.A."/>
            <person name="Nguyen N.H."/>
            <person name="Vilgalys R."/>
            <person name="Ruytinx J."/>
            <person name="Liao H.L."/>
            <person name="Branco S."/>
            <person name="Kuo A."/>
            <person name="LaButti K."/>
            <person name="Lipzen A."/>
            <person name="Andreopoulos W."/>
            <person name="Pangilinan J."/>
            <person name="Riley R."/>
            <person name="Hundley H."/>
            <person name="Na H."/>
            <person name="Barry K."/>
            <person name="Grigoriev I.V."/>
            <person name="Stajich J.E."/>
            <person name="Kennedy P.G."/>
        </authorList>
    </citation>
    <scope>NUCLEOTIDE SEQUENCE</scope>
    <source>
        <strain evidence="1">FC423</strain>
    </source>
</reference>